<sequence length="92" mass="10087">MSLRGIRIIQRIVGVLFLAGGVYLIFVTQEFFGTILIILAFLIFPTIEKKNNSDNPEHAYQQERYNEFANDNDHSFGGGGSDGGTDSDGSGD</sequence>
<feature type="transmembrane region" description="Helical" evidence="2">
    <location>
        <begin position="12"/>
        <end position="44"/>
    </location>
</feature>
<dbReference type="OrthoDB" id="2941931at2"/>
<keyword evidence="2" id="KW-0812">Transmembrane</keyword>
<dbReference type="AlphaFoldDB" id="A0A3Q9QXZ3"/>
<dbReference type="Proteomes" id="UP000282892">
    <property type="component" value="Chromosome"/>
</dbReference>
<protein>
    <submittedName>
        <fullName evidence="3">Uncharacterized protein</fullName>
    </submittedName>
</protein>
<keyword evidence="2" id="KW-1133">Transmembrane helix</keyword>
<evidence type="ECO:0000256" key="1">
    <source>
        <dbReference type="SAM" id="MobiDB-lite"/>
    </source>
</evidence>
<reference evidence="3 4" key="1">
    <citation type="submission" date="2017-07" db="EMBL/GenBank/DDBJ databases">
        <title>The complete genome sequence of Bacillus mesonae strain H20-5, an efficient strain improving plant abiotic stress resistance.</title>
        <authorList>
            <person name="Kim S.Y."/>
            <person name="Song H."/>
            <person name="Sang M.K."/>
            <person name="Weon H.-Y."/>
            <person name="Song J."/>
        </authorList>
    </citation>
    <scope>NUCLEOTIDE SEQUENCE [LARGE SCALE GENOMIC DNA]</scope>
    <source>
        <strain evidence="3 4">H20-5</strain>
    </source>
</reference>
<dbReference type="RefSeq" id="WP_066387655.1">
    <property type="nucleotide sequence ID" value="NZ_CP022572.1"/>
</dbReference>
<feature type="region of interest" description="Disordered" evidence="1">
    <location>
        <begin position="69"/>
        <end position="92"/>
    </location>
</feature>
<dbReference type="KEGG" id="nmk:CHR53_23720"/>
<evidence type="ECO:0000256" key="2">
    <source>
        <dbReference type="SAM" id="Phobius"/>
    </source>
</evidence>
<name>A0A3Q9QXZ3_9BACI</name>
<accession>A0A3Q9QXZ3</accession>
<keyword evidence="2" id="KW-0472">Membrane</keyword>
<keyword evidence="4" id="KW-1185">Reference proteome</keyword>
<dbReference type="EMBL" id="CP022572">
    <property type="protein sequence ID" value="AZU64022.1"/>
    <property type="molecule type" value="Genomic_DNA"/>
</dbReference>
<gene>
    <name evidence="3" type="ORF">CHR53_23720</name>
</gene>
<dbReference type="STRING" id="1193713.GCA_001636315_01639"/>
<organism evidence="3 4">
    <name type="scientific">Neobacillus mesonae</name>
    <dbReference type="NCBI Taxonomy" id="1193713"/>
    <lineage>
        <taxon>Bacteria</taxon>
        <taxon>Bacillati</taxon>
        <taxon>Bacillota</taxon>
        <taxon>Bacilli</taxon>
        <taxon>Bacillales</taxon>
        <taxon>Bacillaceae</taxon>
        <taxon>Neobacillus</taxon>
    </lineage>
</organism>
<proteinExistence type="predicted"/>
<evidence type="ECO:0000313" key="4">
    <source>
        <dbReference type="Proteomes" id="UP000282892"/>
    </source>
</evidence>
<evidence type="ECO:0000313" key="3">
    <source>
        <dbReference type="EMBL" id="AZU64022.1"/>
    </source>
</evidence>